<evidence type="ECO:0000259" key="1">
    <source>
        <dbReference type="PROSITE" id="PS50164"/>
    </source>
</evidence>
<evidence type="ECO:0000313" key="3">
    <source>
        <dbReference type="EMBL" id="PIP14877.1"/>
    </source>
</evidence>
<evidence type="ECO:0000259" key="2">
    <source>
        <dbReference type="PROSITE" id="PS50165"/>
    </source>
</evidence>
<dbReference type="InterPro" id="IPR047296">
    <property type="entry name" value="GIY-YIG_UvrC_Cho"/>
</dbReference>
<dbReference type="AlphaFoldDB" id="A0A2G9Y6K9"/>
<dbReference type="SMART" id="SM00465">
    <property type="entry name" value="GIYc"/>
    <property type="match status" value="1"/>
</dbReference>
<dbReference type="CDD" id="cd10434">
    <property type="entry name" value="GIY-YIG_UvrC_Cho"/>
    <property type="match status" value="1"/>
</dbReference>
<reference evidence="3 4" key="1">
    <citation type="submission" date="2017-09" db="EMBL/GenBank/DDBJ databases">
        <title>Depth-based differentiation of microbial function through sediment-hosted aquifers and enrichment of novel symbionts in the deep terrestrial subsurface.</title>
        <authorList>
            <person name="Probst A.J."/>
            <person name="Ladd B."/>
            <person name="Jarett J.K."/>
            <person name="Geller-Mcgrath D.E."/>
            <person name="Sieber C.M."/>
            <person name="Emerson J.B."/>
            <person name="Anantharaman K."/>
            <person name="Thomas B.C."/>
            <person name="Malmstrom R."/>
            <person name="Stieglmeier M."/>
            <person name="Klingl A."/>
            <person name="Woyke T."/>
            <person name="Ryan C.M."/>
            <person name="Banfield J.F."/>
        </authorList>
    </citation>
    <scope>NUCLEOTIDE SEQUENCE [LARGE SCALE GENOMIC DNA]</scope>
    <source>
        <strain evidence="3">CG23_combo_of_CG06-09_8_20_14_all_35_49</strain>
    </source>
</reference>
<dbReference type="InterPro" id="IPR038476">
    <property type="entry name" value="UvrC_RNase_H_dom_sf"/>
</dbReference>
<dbReference type="InterPro" id="IPR050066">
    <property type="entry name" value="UvrABC_protein_C"/>
</dbReference>
<dbReference type="GO" id="GO:0006289">
    <property type="term" value="P:nucleotide-excision repair"/>
    <property type="evidence" value="ECO:0007669"/>
    <property type="project" value="InterPro"/>
</dbReference>
<dbReference type="PANTHER" id="PTHR30562">
    <property type="entry name" value="UVRC/OXIDOREDUCTASE"/>
    <property type="match status" value="1"/>
</dbReference>
<dbReference type="SUPFAM" id="SSF82771">
    <property type="entry name" value="GIY-YIG endonuclease"/>
    <property type="match status" value="1"/>
</dbReference>
<dbReference type="GO" id="GO:0009381">
    <property type="term" value="F:excinuclease ABC activity"/>
    <property type="evidence" value="ECO:0007669"/>
    <property type="project" value="InterPro"/>
</dbReference>
<dbReference type="GO" id="GO:0009380">
    <property type="term" value="C:excinuclease repair complex"/>
    <property type="evidence" value="ECO:0007669"/>
    <property type="project" value="TreeGrafter"/>
</dbReference>
<dbReference type="Gene3D" id="3.40.1440.10">
    <property type="entry name" value="GIY-YIG endonuclease"/>
    <property type="match status" value="1"/>
</dbReference>
<dbReference type="InterPro" id="IPR036876">
    <property type="entry name" value="UVR_dom_sf"/>
</dbReference>
<evidence type="ECO:0000313" key="4">
    <source>
        <dbReference type="Proteomes" id="UP000231025"/>
    </source>
</evidence>
<dbReference type="PROSITE" id="PS50165">
    <property type="entry name" value="UVRC"/>
    <property type="match status" value="1"/>
</dbReference>
<dbReference type="PANTHER" id="PTHR30562:SF1">
    <property type="entry name" value="UVRABC SYSTEM PROTEIN C"/>
    <property type="match status" value="1"/>
</dbReference>
<proteinExistence type="predicted"/>
<dbReference type="Gene3D" id="3.30.420.340">
    <property type="entry name" value="UvrC, RNAse H endonuclease domain"/>
    <property type="match status" value="1"/>
</dbReference>
<accession>A0A2G9Y6K9</accession>
<name>A0A2G9Y6K9_9BACT</name>
<dbReference type="Pfam" id="PF01541">
    <property type="entry name" value="GIY-YIG"/>
    <property type="match status" value="1"/>
</dbReference>
<organism evidence="3 4">
    <name type="scientific">Candidatus Roizmanbacteria bacterium CG23_combo_of_CG06-09_8_20_14_all_35_49</name>
    <dbReference type="NCBI Taxonomy" id="1974863"/>
    <lineage>
        <taxon>Bacteria</taxon>
        <taxon>Candidatus Roizmaniibacteriota</taxon>
    </lineage>
</organism>
<comment type="caution">
    <text evidence="3">The sequence shown here is derived from an EMBL/GenBank/DDBJ whole genome shotgun (WGS) entry which is preliminary data.</text>
</comment>
<dbReference type="Pfam" id="PF08459">
    <property type="entry name" value="UvrC_RNaseH_dom"/>
    <property type="match status" value="1"/>
</dbReference>
<sequence>MLAKKQIDSLPSTYGVYLFKKGNQVLYIGKSINIKTRVRSHWENARLDKKENLIISQATTVESIPSQSEFKALILESQLIKKYLPKYNVIWKDNKNFLYIKITVKEKFPKVLLCRKEDDGNSLYFGPFSSTRIAGTLIRDIRQIIPFCTQKKVTKNPCFYSKIGLCQPCPNYVNQLKNRNLFIKEKRNYRSNIKKVIKILTGNISSLTKNLNHQLKTLTKRELFEEAIKVRNKIFRLEKLIHPRFFNEDLSLFNQNKTIKALLELISDYFPQPKKISRIEGYDISNLGEKEAVGSLVVFQNGIFDKNEYRRFKIKNIKSSSDFSRLEEILKRRFKQPWPDPDLIVVDGGRPQLRKIGKTMKKINKKIPLIGIAKNPDRLVIGVNGWPTIRALKNNLGLNLIQLIRDESHRFARKYHLFLRERDFLV</sequence>
<dbReference type="InterPro" id="IPR000305">
    <property type="entry name" value="GIY-YIG_endonuc"/>
</dbReference>
<protein>
    <recommendedName>
        <fullName evidence="5">Excinuclease ABC subunit C</fullName>
    </recommendedName>
</protein>
<feature type="domain" description="GIY-YIG" evidence="1">
    <location>
        <begin position="12"/>
        <end position="89"/>
    </location>
</feature>
<evidence type="ECO:0008006" key="5">
    <source>
        <dbReference type="Google" id="ProtNLM"/>
    </source>
</evidence>
<dbReference type="EMBL" id="PCRE01000041">
    <property type="protein sequence ID" value="PIP14877.1"/>
    <property type="molecule type" value="Genomic_DNA"/>
</dbReference>
<dbReference type="SUPFAM" id="SSF46600">
    <property type="entry name" value="C-terminal UvrC-binding domain of UvrB"/>
    <property type="match status" value="1"/>
</dbReference>
<gene>
    <name evidence="3" type="ORF">COX47_02830</name>
</gene>
<dbReference type="InterPro" id="IPR035901">
    <property type="entry name" value="GIY-YIG_endonuc_sf"/>
</dbReference>
<dbReference type="InterPro" id="IPR001162">
    <property type="entry name" value="UvrC_RNase_H_dom"/>
</dbReference>
<feature type="domain" description="UvrC family homology region profile" evidence="2">
    <location>
        <begin position="254"/>
        <end position="354"/>
    </location>
</feature>
<dbReference type="PROSITE" id="PS50164">
    <property type="entry name" value="GIY_YIG"/>
    <property type="match status" value="1"/>
</dbReference>
<dbReference type="Proteomes" id="UP000231025">
    <property type="component" value="Unassembled WGS sequence"/>
</dbReference>